<dbReference type="AlphaFoldDB" id="A0AAF3J3Y2"/>
<evidence type="ECO:0000256" key="1">
    <source>
        <dbReference type="SAM" id="SignalP"/>
    </source>
</evidence>
<dbReference type="SUPFAM" id="SSF57302">
    <property type="entry name" value="Snake toxin-like"/>
    <property type="match status" value="1"/>
</dbReference>
<sequence length="140" mass="16513">MIQRRLLTFSLFFCFISTKDLSEGNPLRQYLFTNRHEDFEPPKREYPRTLRCLSMISDDELGVEREVDCTVDDEDEEHAPVCALSLHKGGVRQTYCMRYQEELMLSNKCQESECVLSATQSTIQFCCCFSDRCNYQYRTE</sequence>
<reference evidence="3" key="1">
    <citation type="submission" date="2024-02" db="UniProtKB">
        <authorList>
            <consortium name="WormBaseParasite"/>
        </authorList>
    </citation>
    <scope>IDENTIFICATION</scope>
</reference>
<dbReference type="Proteomes" id="UP000887575">
    <property type="component" value="Unassembled WGS sequence"/>
</dbReference>
<organism evidence="2 3">
    <name type="scientific">Mesorhabditis belari</name>
    <dbReference type="NCBI Taxonomy" id="2138241"/>
    <lineage>
        <taxon>Eukaryota</taxon>
        <taxon>Metazoa</taxon>
        <taxon>Ecdysozoa</taxon>
        <taxon>Nematoda</taxon>
        <taxon>Chromadorea</taxon>
        <taxon>Rhabditida</taxon>
        <taxon>Rhabditina</taxon>
        <taxon>Rhabditomorpha</taxon>
        <taxon>Rhabditoidea</taxon>
        <taxon>Rhabditidae</taxon>
        <taxon>Mesorhabditinae</taxon>
        <taxon>Mesorhabditis</taxon>
    </lineage>
</organism>
<keyword evidence="2" id="KW-1185">Reference proteome</keyword>
<proteinExistence type="predicted"/>
<dbReference type="WBParaSite" id="MBELARI_LOCUS14677">
    <property type="protein sequence ID" value="MBELARI_LOCUS14677"/>
    <property type="gene ID" value="MBELARI_LOCUS14677"/>
</dbReference>
<evidence type="ECO:0000313" key="3">
    <source>
        <dbReference type="WBParaSite" id="MBELARI_LOCUS14677"/>
    </source>
</evidence>
<name>A0AAF3J3Y2_9BILA</name>
<feature type="chain" id="PRO_5042063648" evidence="1">
    <location>
        <begin position="25"/>
        <end position="140"/>
    </location>
</feature>
<feature type="signal peptide" evidence="1">
    <location>
        <begin position="1"/>
        <end position="24"/>
    </location>
</feature>
<keyword evidence="1" id="KW-0732">Signal</keyword>
<dbReference type="InterPro" id="IPR045860">
    <property type="entry name" value="Snake_toxin-like_sf"/>
</dbReference>
<protein>
    <submittedName>
        <fullName evidence="3">Uncharacterized protein</fullName>
    </submittedName>
</protein>
<accession>A0AAF3J3Y2</accession>
<evidence type="ECO:0000313" key="2">
    <source>
        <dbReference type="Proteomes" id="UP000887575"/>
    </source>
</evidence>